<keyword evidence="3" id="KW-1185">Reference proteome</keyword>
<protein>
    <submittedName>
        <fullName evidence="2">Uncharacterized protein</fullName>
    </submittedName>
</protein>
<dbReference type="VEuPathDB" id="FungiDB:PSHT_02760"/>
<dbReference type="EMBL" id="PKSL01000018">
    <property type="protein sequence ID" value="POW14508.1"/>
    <property type="molecule type" value="Genomic_DNA"/>
</dbReference>
<dbReference type="PANTHER" id="PTHR31912">
    <property type="entry name" value="IP13529P"/>
    <property type="match status" value="1"/>
</dbReference>
<accession>A0A2S4VYE6</accession>
<evidence type="ECO:0000313" key="3">
    <source>
        <dbReference type="Proteomes" id="UP000239156"/>
    </source>
</evidence>
<proteinExistence type="predicted"/>
<gene>
    <name evidence="2" type="ORF">PSTT_02924</name>
</gene>
<feature type="region of interest" description="Disordered" evidence="1">
    <location>
        <begin position="406"/>
        <end position="491"/>
    </location>
</feature>
<evidence type="ECO:0000313" key="2">
    <source>
        <dbReference type="EMBL" id="POW14508.1"/>
    </source>
</evidence>
<name>A0A2S4VYE6_9BASI</name>
<dbReference type="PANTHER" id="PTHR31912:SF34">
    <property type="entry name" value="NOTOCHORD-RELATED PROTEIN"/>
    <property type="match status" value="1"/>
</dbReference>
<reference evidence="2" key="1">
    <citation type="submission" date="2017-12" db="EMBL/GenBank/DDBJ databases">
        <title>Gene loss provides genomic basis for host adaptation in cereal stripe rust fungi.</title>
        <authorList>
            <person name="Xia C."/>
        </authorList>
    </citation>
    <scope>NUCLEOTIDE SEQUENCE [LARGE SCALE GENOMIC DNA]</scope>
    <source>
        <strain evidence="2">93-210</strain>
    </source>
</reference>
<sequence length="491" mass="53807">MPRMCTLKVKKLKYKHTRTYLRDFLHRDESGNVCPQAACCWATTKAKTHQLFKITNVKSYNQFLIKAKKFGLKDSINTEFLNQAKTNRAIRLIIKDLADFSPNRLFNPFLQLKGSKSLGYSSAASHPLEASAFPFKTPAFLGEEDKTSIPVGLRDGNESANIGQIPQLQMNKHDKLQKGVFVAVAKSARGPFGLGMIDSLWEIKQPAHTPCYYCNIVIYHVGGVDEEYGMRQLERTSRHAVMSTRVSANMQQQVDPLEAEDRRLPSAAYLFGRLFSVSSRGIFARVFTFGNHNPSLCPLKKTKALRMEHQQTAAKTWQVEHTDTRHFLINSASLHDVDLHRTISDVSVPILTADDWLDAMTRGLEVWNDFGDNWSSDGLVTSGDEVYGGDVMGRLAAVDLSASTARRIPSESQGQTIPIPGEQGDNAPGEAAVGTGAGPVEDGLHSDDAEGSTDNGLHSEDADGSTDRGSLPSESSAIDSSEAEDSDGGSD</sequence>
<evidence type="ECO:0000256" key="1">
    <source>
        <dbReference type="SAM" id="MobiDB-lite"/>
    </source>
</evidence>
<feature type="compositionally biased region" description="Acidic residues" evidence="1">
    <location>
        <begin position="481"/>
        <end position="491"/>
    </location>
</feature>
<organism evidence="2 3">
    <name type="scientific">Puccinia striiformis</name>
    <dbReference type="NCBI Taxonomy" id="27350"/>
    <lineage>
        <taxon>Eukaryota</taxon>
        <taxon>Fungi</taxon>
        <taxon>Dikarya</taxon>
        <taxon>Basidiomycota</taxon>
        <taxon>Pucciniomycotina</taxon>
        <taxon>Pucciniomycetes</taxon>
        <taxon>Pucciniales</taxon>
        <taxon>Pucciniaceae</taxon>
        <taxon>Puccinia</taxon>
    </lineage>
</organism>
<dbReference type="AlphaFoldDB" id="A0A2S4VYE6"/>
<dbReference type="VEuPathDB" id="FungiDB:PSTT_02924"/>
<comment type="caution">
    <text evidence="2">The sequence shown here is derived from an EMBL/GenBank/DDBJ whole genome shotgun (WGS) entry which is preliminary data.</text>
</comment>
<dbReference type="Proteomes" id="UP000239156">
    <property type="component" value="Unassembled WGS sequence"/>
</dbReference>